<dbReference type="Pfam" id="PF00367">
    <property type="entry name" value="PTS_EIIB"/>
    <property type="match status" value="1"/>
</dbReference>
<gene>
    <name evidence="16" type="ORF">JZO67_004448</name>
</gene>
<keyword evidence="4" id="KW-0762">Sugar transport</keyword>
<name>A0ABV0EV81_9ENTE</name>
<organism evidence="16 17">
    <name type="scientific">Candidatus Enterococcus ferrettii</name>
    <dbReference type="NCBI Taxonomy" id="2815324"/>
    <lineage>
        <taxon>Bacteria</taxon>
        <taxon>Bacillati</taxon>
        <taxon>Bacillota</taxon>
        <taxon>Bacilli</taxon>
        <taxon>Lactobacillales</taxon>
        <taxon>Enterococcaceae</taxon>
        <taxon>Enterococcus</taxon>
    </lineage>
</organism>
<feature type="transmembrane region" description="Helical" evidence="12">
    <location>
        <begin position="322"/>
        <end position="343"/>
    </location>
</feature>
<keyword evidence="9 12" id="KW-1133">Transmembrane helix</keyword>
<evidence type="ECO:0000259" key="13">
    <source>
        <dbReference type="PROSITE" id="PS51093"/>
    </source>
</evidence>
<dbReference type="PANTHER" id="PTHR30175">
    <property type="entry name" value="PHOSPHOTRANSFERASE SYSTEM TRANSPORT PROTEIN"/>
    <property type="match status" value="1"/>
</dbReference>
<evidence type="ECO:0000256" key="3">
    <source>
        <dbReference type="ARBA" id="ARBA00022475"/>
    </source>
</evidence>
<dbReference type="Proteomes" id="UP000664357">
    <property type="component" value="Unassembled WGS sequence"/>
</dbReference>
<evidence type="ECO:0000313" key="17">
    <source>
        <dbReference type="Proteomes" id="UP000664357"/>
    </source>
</evidence>
<dbReference type="Gene3D" id="3.30.1360.60">
    <property type="entry name" value="Glucose permease domain IIB"/>
    <property type="match status" value="1"/>
</dbReference>
<dbReference type="InterPro" id="IPR018113">
    <property type="entry name" value="PTrfase_EIIB_Cys"/>
</dbReference>
<dbReference type="InterPro" id="IPR003352">
    <property type="entry name" value="PTS_EIIC"/>
</dbReference>
<evidence type="ECO:0000256" key="5">
    <source>
        <dbReference type="ARBA" id="ARBA00022679"/>
    </source>
</evidence>
<feature type="transmembrane region" description="Helical" evidence="12">
    <location>
        <begin position="277"/>
        <end position="301"/>
    </location>
</feature>
<feature type="active site" description="Phosphocysteine intermediate; for EIIB activity" evidence="11">
    <location>
        <position position="26"/>
    </location>
</feature>
<feature type="transmembrane region" description="Helical" evidence="12">
    <location>
        <begin position="176"/>
        <end position="195"/>
    </location>
</feature>
<evidence type="ECO:0000256" key="2">
    <source>
        <dbReference type="ARBA" id="ARBA00022448"/>
    </source>
</evidence>
<evidence type="ECO:0000256" key="9">
    <source>
        <dbReference type="ARBA" id="ARBA00022989"/>
    </source>
</evidence>
<accession>A0ABV0EV81</accession>
<dbReference type="EMBL" id="JAFREL020000004">
    <property type="protein sequence ID" value="MEO1772466.1"/>
    <property type="molecule type" value="Genomic_DNA"/>
</dbReference>
<dbReference type="PROSITE" id="PS51093">
    <property type="entry name" value="PTS_EIIA_TYPE_1"/>
    <property type="match status" value="1"/>
</dbReference>
<evidence type="ECO:0000313" key="16">
    <source>
        <dbReference type="EMBL" id="MEO1772466.1"/>
    </source>
</evidence>
<dbReference type="InterPro" id="IPR001127">
    <property type="entry name" value="PTS_EIIA_1_perm"/>
</dbReference>
<dbReference type="Pfam" id="PF00358">
    <property type="entry name" value="PTS_EIIA_1"/>
    <property type="match status" value="1"/>
</dbReference>
<protein>
    <submittedName>
        <fullName evidence="16">PTS system, beta-glucoside-specific IIA component</fullName>
    </submittedName>
</protein>
<dbReference type="NCBIfam" id="TIGR00830">
    <property type="entry name" value="PTBA"/>
    <property type="match status" value="1"/>
</dbReference>
<keyword evidence="7 12" id="KW-0812">Transmembrane</keyword>
<evidence type="ECO:0000256" key="11">
    <source>
        <dbReference type="PROSITE-ProRule" id="PRU00421"/>
    </source>
</evidence>
<evidence type="ECO:0000259" key="15">
    <source>
        <dbReference type="PROSITE" id="PS51103"/>
    </source>
</evidence>
<dbReference type="InterPro" id="IPR050558">
    <property type="entry name" value="PTS_Sugar-Specific_Components"/>
</dbReference>
<evidence type="ECO:0000256" key="12">
    <source>
        <dbReference type="SAM" id="Phobius"/>
    </source>
</evidence>
<feature type="transmembrane region" description="Helical" evidence="12">
    <location>
        <begin position="383"/>
        <end position="405"/>
    </location>
</feature>
<evidence type="ECO:0000256" key="7">
    <source>
        <dbReference type="ARBA" id="ARBA00022692"/>
    </source>
</evidence>
<dbReference type="RefSeq" id="WP_207704023.1">
    <property type="nucleotide sequence ID" value="NZ_JAFREL020000004.1"/>
</dbReference>
<keyword evidence="17" id="KW-1185">Reference proteome</keyword>
<dbReference type="PROSITE" id="PS51103">
    <property type="entry name" value="PTS_EIIC_TYPE_1"/>
    <property type="match status" value="1"/>
</dbReference>
<feature type="transmembrane region" description="Helical" evidence="12">
    <location>
        <begin position="144"/>
        <end position="164"/>
    </location>
</feature>
<sequence length="623" mass="68197">MDERENMQKLIGFVGGEENIESFYHCITRLRFVICHKDQVKIEQIKSLKPVKAVKFQNNELQVVIGSDVSKYYQILLTLIEKKKESEKKKVKANWTVKSVINNLMDVLSGVFVPILPAITGAGMVKSLLAFLGAFNLINVTGDVYQVLNLVADSAFYFLPFMLAVTSARKFGVNEFLGLMVAGSIMYPLILNGAIEGAKDLIFLGARIPLVNYSSSVIPVVLGVYLLSTVYNFFDKFIPRSYSLLVTSTVSILIVIPLVLAFIAPLGYYAGNGLANFIHWIFAVSGPLAGLIIGATVPLIVMTGMHYAVNPIVLQNLTKMNYDIIAPLFFISNISQAGVALGVGVKTKDSEQKSLAYSTGVSAVFGITEPAMYGVNLYEKKPFYIALISSGIGGFIASFLGVKVFSFVMPGLTGLPAYIDHTANFYFIVLALLITFLCSFVGTILFWKSEVQNLKGTSKKELVKSELGTEDKVLNLNIIAPISGRYIDLSEVPDPIFSEKVMGDGFAIEPIGDTVYAPISGVVTVISETSHAIGIRGEDGMEILIHLGIDTVKLNGQGFDSFIKQGELVEQGQKIAEVNWSFIEKKHFSKITPVIFTNIPKIPEKILNKIIGSEIREKTSILN</sequence>
<feature type="domain" description="PTS EIIC type-1" evidence="15">
    <location>
        <begin position="106"/>
        <end position="458"/>
    </location>
</feature>
<dbReference type="CDD" id="cd00212">
    <property type="entry name" value="PTS_IIB_glc"/>
    <property type="match status" value="1"/>
</dbReference>
<feature type="transmembrane region" description="Helical" evidence="12">
    <location>
        <begin position="215"/>
        <end position="234"/>
    </location>
</feature>
<keyword evidence="6" id="KW-0598">Phosphotransferase system</keyword>
<feature type="domain" description="PTS EIIA type-1" evidence="13">
    <location>
        <begin position="494"/>
        <end position="598"/>
    </location>
</feature>
<dbReference type="Pfam" id="PF02378">
    <property type="entry name" value="PTS_EIIC"/>
    <property type="match status" value="1"/>
</dbReference>
<dbReference type="Gene3D" id="2.70.70.10">
    <property type="entry name" value="Glucose Permease (Domain IIA)"/>
    <property type="match status" value="1"/>
</dbReference>
<feature type="domain" description="PTS EIIB type-1" evidence="14">
    <location>
        <begin position="4"/>
        <end position="86"/>
    </location>
</feature>
<keyword evidence="2" id="KW-0813">Transport</keyword>
<comment type="caution">
    <text evidence="16">The sequence shown here is derived from an EMBL/GenBank/DDBJ whole genome shotgun (WGS) entry which is preliminary data.</text>
</comment>
<evidence type="ECO:0000256" key="4">
    <source>
        <dbReference type="ARBA" id="ARBA00022597"/>
    </source>
</evidence>
<keyword evidence="8" id="KW-0418">Kinase</keyword>
<feature type="transmembrane region" description="Helical" evidence="12">
    <location>
        <begin position="246"/>
        <end position="271"/>
    </location>
</feature>
<comment type="subcellular location">
    <subcellularLocation>
        <location evidence="1">Cell membrane</location>
        <topology evidence="1">Multi-pass membrane protein</topology>
    </subcellularLocation>
</comment>
<dbReference type="InterPro" id="IPR011055">
    <property type="entry name" value="Dup_hybrid_motif"/>
</dbReference>
<dbReference type="PANTHER" id="PTHR30175:SF1">
    <property type="entry name" value="PTS SYSTEM ARBUTIN-, CELLOBIOSE-, AND SALICIN-SPECIFIC EIIBC COMPONENT-RELATED"/>
    <property type="match status" value="1"/>
</dbReference>
<evidence type="ECO:0000256" key="10">
    <source>
        <dbReference type="ARBA" id="ARBA00023136"/>
    </source>
</evidence>
<dbReference type="PROSITE" id="PS00371">
    <property type="entry name" value="PTS_EIIA_TYPE_1_HIS"/>
    <property type="match status" value="1"/>
</dbReference>
<keyword evidence="10 12" id="KW-0472">Membrane</keyword>
<feature type="transmembrane region" description="Helical" evidence="12">
    <location>
        <begin position="111"/>
        <end position="138"/>
    </location>
</feature>
<evidence type="ECO:0000256" key="6">
    <source>
        <dbReference type="ARBA" id="ARBA00022683"/>
    </source>
</evidence>
<dbReference type="SUPFAM" id="SSF51261">
    <property type="entry name" value="Duplicated hybrid motif"/>
    <property type="match status" value="1"/>
</dbReference>
<keyword evidence="3" id="KW-1003">Cell membrane</keyword>
<keyword evidence="5" id="KW-0808">Transferase</keyword>
<dbReference type="SUPFAM" id="SSF55604">
    <property type="entry name" value="Glucose permease domain IIB"/>
    <property type="match status" value="1"/>
</dbReference>
<feature type="transmembrane region" description="Helical" evidence="12">
    <location>
        <begin position="425"/>
        <end position="447"/>
    </location>
</feature>
<reference evidence="16 17" key="1">
    <citation type="submission" date="2024-02" db="EMBL/GenBank/DDBJ databases">
        <title>The Genome Sequence of Enterococcus sp. DIV0159.</title>
        <authorList>
            <person name="Earl A."/>
            <person name="Manson A."/>
            <person name="Gilmore M."/>
            <person name="Sanders J."/>
            <person name="Shea T."/>
            <person name="Howe W."/>
            <person name="Livny J."/>
            <person name="Cuomo C."/>
            <person name="Neafsey D."/>
            <person name="Birren B."/>
        </authorList>
    </citation>
    <scope>NUCLEOTIDE SEQUENCE [LARGE SCALE GENOMIC DNA]</scope>
    <source>
        <strain evidence="16 17">665A</strain>
    </source>
</reference>
<dbReference type="InterPro" id="IPR013013">
    <property type="entry name" value="PTS_EIIC_1"/>
</dbReference>
<evidence type="ECO:0000259" key="14">
    <source>
        <dbReference type="PROSITE" id="PS51098"/>
    </source>
</evidence>
<dbReference type="PROSITE" id="PS51098">
    <property type="entry name" value="PTS_EIIB_TYPE_1"/>
    <property type="match status" value="1"/>
</dbReference>
<dbReference type="InterPro" id="IPR001996">
    <property type="entry name" value="PTS_IIB_1"/>
</dbReference>
<evidence type="ECO:0000256" key="1">
    <source>
        <dbReference type="ARBA" id="ARBA00004651"/>
    </source>
</evidence>
<proteinExistence type="predicted"/>
<evidence type="ECO:0000256" key="8">
    <source>
        <dbReference type="ARBA" id="ARBA00022777"/>
    </source>
</evidence>
<feature type="transmembrane region" description="Helical" evidence="12">
    <location>
        <begin position="355"/>
        <end position="376"/>
    </location>
</feature>
<dbReference type="InterPro" id="IPR036878">
    <property type="entry name" value="Glu_permease_IIB"/>
</dbReference>